<protein>
    <submittedName>
        <fullName evidence="2">Uncharacterized protein</fullName>
    </submittedName>
</protein>
<dbReference type="EMBL" id="LAZR01040581">
    <property type="protein sequence ID" value="KKL14133.1"/>
    <property type="molecule type" value="Genomic_DNA"/>
</dbReference>
<sequence length="103" mass="11791">MTNAAATRRTNRERDQRRERVHEAVTDEHTRFNKALGNGAMVYMDTFAGRYRVTGARGFDITSVPVYQDGREGGDQRTWMLANDSRWAQLLKEAGVERNPLFA</sequence>
<feature type="compositionally biased region" description="Basic and acidic residues" evidence="1">
    <location>
        <begin position="10"/>
        <end position="22"/>
    </location>
</feature>
<dbReference type="AlphaFoldDB" id="A0A0F9DQB5"/>
<evidence type="ECO:0000256" key="1">
    <source>
        <dbReference type="SAM" id="MobiDB-lite"/>
    </source>
</evidence>
<evidence type="ECO:0000313" key="2">
    <source>
        <dbReference type="EMBL" id="KKL14133.1"/>
    </source>
</evidence>
<feature type="region of interest" description="Disordered" evidence="1">
    <location>
        <begin position="1"/>
        <end position="22"/>
    </location>
</feature>
<reference evidence="2" key="1">
    <citation type="journal article" date="2015" name="Nature">
        <title>Complex archaea that bridge the gap between prokaryotes and eukaryotes.</title>
        <authorList>
            <person name="Spang A."/>
            <person name="Saw J.H."/>
            <person name="Jorgensen S.L."/>
            <person name="Zaremba-Niedzwiedzka K."/>
            <person name="Martijn J."/>
            <person name="Lind A.E."/>
            <person name="van Eijk R."/>
            <person name="Schleper C."/>
            <person name="Guy L."/>
            <person name="Ettema T.J."/>
        </authorList>
    </citation>
    <scope>NUCLEOTIDE SEQUENCE</scope>
</reference>
<comment type="caution">
    <text evidence="2">The sequence shown here is derived from an EMBL/GenBank/DDBJ whole genome shotgun (WGS) entry which is preliminary data.</text>
</comment>
<accession>A0A0F9DQB5</accession>
<name>A0A0F9DQB5_9ZZZZ</name>
<proteinExistence type="predicted"/>
<organism evidence="2">
    <name type="scientific">marine sediment metagenome</name>
    <dbReference type="NCBI Taxonomy" id="412755"/>
    <lineage>
        <taxon>unclassified sequences</taxon>
        <taxon>metagenomes</taxon>
        <taxon>ecological metagenomes</taxon>
    </lineage>
</organism>
<gene>
    <name evidence="2" type="ORF">LCGC14_2518790</name>
</gene>